<feature type="transmembrane region" description="Helical" evidence="1">
    <location>
        <begin position="53"/>
        <end position="71"/>
    </location>
</feature>
<dbReference type="VEuPathDB" id="AmoebaDB:NF0050450"/>
<dbReference type="VEuPathDB" id="AmoebaDB:FDP41_008590"/>
<keyword evidence="1" id="KW-1133">Transmembrane helix</keyword>
<name>A0A6A5BEQ9_NAEFO</name>
<gene>
    <name evidence="2" type="ORF">FDP41_008590</name>
</gene>
<dbReference type="RefSeq" id="XP_044557799.1">
    <property type="nucleotide sequence ID" value="XM_044712460.1"/>
</dbReference>
<proteinExistence type="predicted"/>
<dbReference type="VEuPathDB" id="AmoebaDB:NfTy_086760"/>
<sequence>MSLDEEASSSSSSFHHQQATTTNTFVAPTATQSIYDQIIAANTSPYTIYFRQMFMSFPFLMSLLLFIYYYAHVNGMFDEVRVYMSSKLRNLTHVMRMSSVEDDDYYDEKKEMIMRQIKTKQSIFLTKLSDNYLQAFKDDSEKKKIVEEAKLKIENTPWALSTIFFGPSAFNEMSLYRYPMFFGFSGMAQTMLARVVKGNRFSRLLGFGKLTSDNISHYYEKEGWKHEKLAASTRFSIHRVIIYNREGRSHNYPLTTGSNFKLLGDANALRYCIQQLAEKYTIGKVSNSQFIGDQLIGVGWGFGANLLLSTISGLSKTNYFSMCISISNPYDIKIA</sequence>
<dbReference type="GeneID" id="68115808"/>
<evidence type="ECO:0000313" key="2">
    <source>
        <dbReference type="EMBL" id="KAF0973086.1"/>
    </source>
</evidence>
<reference evidence="2 3" key="1">
    <citation type="journal article" date="2019" name="Sci. Rep.">
        <title>Nanopore sequencing improves the draft genome of the human pathogenic amoeba Naegleria fowleri.</title>
        <authorList>
            <person name="Liechti N."/>
            <person name="Schurch N."/>
            <person name="Bruggmann R."/>
            <person name="Wittwer M."/>
        </authorList>
    </citation>
    <scope>NUCLEOTIDE SEQUENCE [LARGE SCALE GENOMIC DNA]</scope>
    <source>
        <strain evidence="2 3">ATCC 30894</strain>
    </source>
</reference>
<dbReference type="EMBL" id="VFQX01000062">
    <property type="protein sequence ID" value="KAF0973086.1"/>
    <property type="molecule type" value="Genomic_DNA"/>
</dbReference>
<dbReference type="AlphaFoldDB" id="A0A6A5BEQ9"/>
<protein>
    <submittedName>
        <fullName evidence="2">Uncharacterized protein</fullName>
    </submittedName>
</protein>
<keyword evidence="1" id="KW-0472">Membrane</keyword>
<comment type="caution">
    <text evidence="2">The sequence shown here is derived from an EMBL/GenBank/DDBJ whole genome shotgun (WGS) entry which is preliminary data.</text>
</comment>
<accession>A0A6A5BEQ9</accession>
<keyword evidence="1" id="KW-0812">Transmembrane</keyword>
<keyword evidence="3" id="KW-1185">Reference proteome</keyword>
<evidence type="ECO:0000256" key="1">
    <source>
        <dbReference type="SAM" id="Phobius"/>
    </source>
</evidence>
<evidence type="ECO:0000313" key="3">
    <source>
        <dbReference type="Proteomes" id="UP000444721"/>
    </source>
</evidence>
<dbReference type="Proteomes" id="UP000444721">
    <property type="component" value="Unassembled WGS sequence"/>
</dbReference>
<organism evidence="2 3">
    <name type="scientific">Naegleria fowleri</name>
    <name type="common">Brain eating amoeba</name>
    <dbReference type="NCBI Taxonomy" id="5763"/>
    <lineage>
        <taxon>Eukaryota</taxon>
        <taxon>Discoba</taxon>
        <taxon>Heterolobosea</taxon>
        <taxon>Tetramitia</taxon>
        <taxon>Eutetramitia</taxon>
        <taxon>Vahlkampfiidae</taxon>
        <taxon>Naegleria</taxon>
    </lineage>
</organism>